<evidence type="ECO:0000313" key="2">
    <source>
        <dbReference type="EMBL" id="EAT43576.1"/>
    </source>
</evidence>
<feature type="region of interest" description="Disordered" evidence="1">
    <location>
        <begin position="15"/>
        <end position="97"/>
    </location>
</feature>
<reference evidence="2" key="1">
    <citation type="submission" date="2005-10" db="EMBL/GenBank/DDBJ databases">
        <authorList>
            <person name="Loftus B.J."/>
            <person name="Nene V.M."/>
            <person name="Hannick L.I."/>
            <person name="Bidwell S."/>
            <person name="Haas B."/>
            <person name="Amedeo P."/>
            <person name="Orvis J."/>
            <person name="Wortman J.R."/>
            <person name="White O.R."/>
            <person name="Salzberg S."/>
            <person name="Shumway M."/>
            <person name="Koo H."/>
            <person name="Zhao Y."/>
            <person name="Holmes M."/>
            <person name="Miller J."/>
            <person name="Schatz M."/>
            <person name="Pop M."/>
            <person name="Pai G."/>
            <person name="Utterback T."/>
            <person name="Rogers Y.-H."/>
            <person name="Kravitz S."/>
            <person name="Fraser C.M."/>
        </authorList>
    </citation>
    <scope>NUCLEOTIDE SEQUENCE</scope>
    <source>
        <strain evidence="2">Liverpool</strain>
    </source>
</reference>
<accession>A0A1S4F967</accession>
<proteinExistence type="predicted"/>
<dbReference type="EMBL" id="CH477322">
    <property type="protein sequence ID" value="EAT43576.1"/>
    <property type="molecule type" value="Genomic_DNA"/>
</dbReference>
<protein>
    <submittedName>
        <fullName evidence="2">AAEL004976-PA</fullName>
    </submittedName>
</protein>
<dbReference type="HOGENOM" id="CLU_1367221_0_0_1"/>
<feature type="compositionally biased region" description="Polar residues" evidence="1">
    <location>
        <begin position="43"/>
        <end position="56"/>
    </location>
</feature>
<reference evidence="2" key="3">
    <citation type="submission" date="2012-09" db="EMBL/GenBank/DDBJ databases">
        <authorList>
            <consortium name="VectorBase"/>
        </authorList>
    </citation>
    <scope>NUCLEOTIDE SEQUENCE</scope>
    <source>
        <strain evidence="2">Liverpool</strain>
    </source>
</reference>
<dbReference type="OrthoDB" id="7741935at2759"/>
<organism evidence="2 3">
    <name type="scientific">Aedes aegypti</name>
    <name type="common">Yellowfever mosquito</name>
    <name type="synonym">Culex aegypti</name>
    <dbReference type="NCBI Taxonomy" id="7159"/>
    <lineage>
        <taxon>Eukaryota</taxon>
        <taxon>Metazoa</taxon>
        <taxon>Ecdysozoa</taxon>
        <taxon>Arthropoda</taxon>
        <taxon>Hexapoda</taxon>
        <taxon>Insecta</taxon>
        <taxon>Pterygota</taxon>
        <taxon>Neoptera</taxon>
        <taxon>Endopterygota</taxon>
        <taxon>Diptera</taxon>
        <taxon>Nematocera</taxon>
        <taxon>Culicoidea</taxon>
        <taxon>Culicidae</taxon>
        <taxon>Culicinae</taxon>
        <taxon>Aedini</taxon>
        <taxon>Aedes</taxon>
        <taxon>Stegomyia</taxon>
    </lineage>
</organism>
<evidence type="ECO:0000313" key="3">
    <source>
        <dbReference type="Proteomes" id="UP000682892"/>
    </source>
</evidence>
<dbReference type="AlphaFoldDB" id="A0A1S4F967"/>
<dbReference type="Proteomes" id="UP000682892">
    <property type="component" value="Unassembled WGS sequence"/>
</dbReference>
<name>A0A1S4F967_AEDAE</name>
<feature type="compositionally biased region" description="Polar residues" evidence="1">
    <location>
        <begin position="68"/>
        <end position="80"/>
    </location>
</feature>
<sequence>MATKRAFNILEQRNVNENAHIGKTPLPGKNVSRAPFKSALKDLTNSSAASRSNLTGKPSEGGAASLKKPSQQQKSFASTISRKKSSESNIPAQSIGSKKQNVTAPLFPIFSPLDAEYSWGKEACLREDLLEQMIEYNGPTYRREIKPMKALKIEPLELPELEMPRPEVAKRNRATVKETFPSSFLFGLQEVDIPDLEFLF</sequence>
<evidence type="ECO:0000256" key="1">
    <source>
        <dbReference type="SAM" id="MobiDB-lite"/>
    </source>
</evidence>
<reference evidence="2" key="2">
    <citation type="journal article" date="2007" name="Science">
        <title>Genome sequence of Aedes aegypti, a major arbovirus vector.</title>
        <authorList>
            <person name="Nene V."/>
            <person name="Wortman J.R."/>
            <person name="Lawson D."/>
            <person name="Haas B."/>
            <person name="Kodira C."/>
            <person name="Tu Z.J."/>
            <person name="Loftus B."/>
            <person name="Xi Z."/>
            <person name="Megy K."/>
            <person name="Grabherr M."/>
            <person name="Ren Q."/>
            <person name="Zdobnov E.M."/>
            <person name="Lobo N.F."/>
            <person name="Campbell K.S."/>
            <person name="Brown S.E."/>
            <person name="Bonaldo M.F."/>
            <person name="Zhu J."/>
            <person name="Sinkins S.P."/>
            <person name="Hogenkamp D.G."/>
            <person name="Amedeo P."/>
            <person name="Arensburger P."/>
            <person name="Atkinson P.W."/>
            <person name="Bidwell S."/>
            <person name="Biedler J."/>
            <person name="Birney E."/>
            <person name="Bruggner R.V."/>
            <person name="Costas J."/>
            <person name="Coy M.R."/>
            <person name="Crabtree J."/>
            <person name="Crawford M."/>
            <person name="Debruyn B."/>
            <person name="Decaprio D."/>
            <person name="Eiglmeier K."/>
            <person name="Eisenstadt E."/>
            <person name="El-Dorry H."/>
            <person name="Gelbart W.M."/>
            <person name="Gomes S.L."/>
            <person name="Hammond M."/>
            <person name="Hannick L.I."/>
            <person name="Hogan J.R."/>
            <person name="Holmes M.H."/>
            <person name="Jaffe D."/>
            <person name="Johnston J.S."/>
            <person name="Kennedy R.C."/>
            <person name="Koo H."/>
            <person name="Kravitz S."/>
            <person name="Kriventseva E.V."/>
            <person name="Kulp D."/>
            <person name="Labutti K."/>
            <person name="Lee E."/>
            <person name="Li S."/>
            <person name="Lovin D.D."/>
            <person name="Mao C."/>
            <person name="Mauceli E."/>
            <person name="Menck C.F."/>
            <person name="Miller J.R."/>
            <person name="Montgomery P."/>
            <person name="Mori A."/>
            <person name="Nascimento A.L."/>
            <person name="Naveira H.F."/>
            <person name="Nusbaum C."/>
            <person name="O'leary S."/>
            <person name="Orvis J."/>
            <person name="Pertea M."/>
            <person name="Quesneville H."/>
            <person name="Reidenbach K.R."/>
            <person name="Rogers Y.H."/>
            <person name="Roth C.W."/>
            <person name="Schneider J.R."/>
            <person name="Schatz M."/>
            <person name="Shumway M."/>
            <person name="Stanke M."/>
            <person name="Stinson E.O."/>
            <person name="Tubio J.M."/>
            <person name="Vanzee J.P."/>
            <person name="Verjovski-Almeida S."/>
            <person name="Werner D."/>
            <person name="White O."/>
            <person name="Wyder S."/>
            <person name="Zeng Q."/>
            <person name="Zhao Q."/>
            <person name="Zhao Y."/>
            <person name="Hill C.A."/>
            <person name="Raikhel A.S."/>
            <person name="Soares M.B."/>
            <person name="Knudson D.L."/>
            <person name="Lee N.H."/>
            <person name="Galagan J."/>
            <person name="Salzberg S.L."/>
            <person name="Paulsen I.T."/>
            <person name="Dimopoulos G."/>
            <person name="Collins F.H."/>
            <person name="Birren B."/>
            <person name="Fraser-Liggett C.M."/>
            <person name="Severson D.W."/>
        </authorList>
    </citation>
    <scope>NUCLEOTIDE SEQUENCE [LARGE SCALE GENOMIC DNA]</scope>
    <source>
        <strain evidence="2">Liverpool</strain>
    </source>
</reference>
<dbReference type="KEGG" id="aag:5565767"/>
<dbReference type="OMA" id="HQDGKGK"/>
<gene>
    <name evidence="2" type="ORF">AaeL_AAEL004976</name>
</gene>
<feature type="compositionally biased region" description="Polar residues" evidence="1">
    <location>
        <begin position="87"/>
        <end position="97"/>
    </location>
</feature>